<evidence type="ECO:0008006" key="3">
    <source>
        <dbReference type="Google" id="ProtNLM"/>
    </source>
</evidence>
<evidence type="ECO:0000313" key="2">
    <source>
        <dbReference type="Proteomes" id="UP000236736"/>
    </source>
</evidence>
<dbReference type="STRING" id="1120964.GCA_001313265_04966"/>
<dbReference type="AlphaFoldDB" id="A0A1H5Z3W8"/>
<sequence length="894" mass="97292">MLFIWAIQFLPLLVTGSPYSTRYARNIPIAYPTRAEAKLVGPENLCLVFGSVLGVYSAGGDPGDVYSWEVSNSSGEIIFSRSGGEQLETIQVVFPAVGRYSVSLSIRRGTNSNFYQKVLPVSVEMGPELSLLSDYLLCSGQPTLLTALNPANQDISEFTIVWKDIEENTIGTGNELLAYSAGFYLVELFKTDASGNRSCVIKGSTFVGPPIDFEIVASSTSVCEGESVNFKLDTPFSGDWFIQKDFTGSKTKINSGFETNIETVDLSGPGLYLVTFQTATPEYPDCISEKIIGFEVLEAPKLTISILDQPDECTGQNGSFAVKADSNVDALYIQEINVIEGALSAGEERIFSNLIPQVYSVVVERNGCQITQLVKLDAVNPPTLPSPIVTVQNESCGSEGVSGGTVSIDFERSISAGEYRVLEIGRGEIGIGQIPSNGQASFTLTGGSYLLEIKEGGCTYPIQEIVIGNSSQVEFTVPTALNICETFTLIPDTGQNLSFTLTYPDGSTETVSSGNGFTLTEPGTYSILGIGQNANASLCPKKIEFTATLSSSISFSPFLAVEKCFDPIKYGIDLQGIAIEDASIRWLNDEGDIVGRGREFFPTGLGNFSLLVQPLQSGFCPVSPVEFEVVAPITEVPMDLEATKICPNPNFARVTLSTNEEEVTETEWIFYGENDQRQELTANYGLFEIEVTVPGTYEAVAYNRLGCEIGRNFILVEESELLTLPMLDEKYGVCSEGKKGPILDPGEFAGYFWYFGEELVSTDPLFSPGEIGEYQLKVVTEDGCEFFTSFRTFDACSFQYVFPNAMILGDPERNFEVIVSEGITSVELFILTRQGSLIHFDKTDEIVFGEPILLWDGTISGTSIPTGTYVVVMIGKNPLYQFEKKIVGSLLVLQ</sequence>
<dbReference type="Proteomes" id="UP000236736">
    <property type="component" value="Unassembled WGS sequence"/>
</dbReference>
<gene>
    <name evidence="1" type="ORF">SAMN03080598_03306</name>
</gene>
<keyword evidence="2" id="KW-1185">Reference proteome</keyword>
<name>A0A1H5Z3W8_9BACT</name>
<reference evidence="2" key="1">
    <citation type="submission" date="2016-10" db="EMBL/GenBank/DDBJ databases">
        <authorList>
            <person name="Varghese N."/>
            <person name="Submissions S."/>
        </authorList>
    </citation>
    <scope>NUCLEOTIDE SEQUENCE [LARGE SCALE GENOMIC DNA]</scope>
    <source>
        <strain evidence="2">DSM 17298</strain>
    </source>
</reference>
<protein>
    <recommendedName>
        <fullName evidence="3">C-terminal domain of CHU protein family protein</fullName>
    </recommendedName>
</protein>
<organism evidence="1 2">
    <name type="scientific">Algoriphagus boritolerans DSM 17298 = JCM 18970</name>
    <dbReference type="NCBI Taxonomy" id="1120964"/>
    <lineage>
        <taxon>Bacteria</taxon>
        <taxon>Pseudomonadati</taxon>
        <taxon>Bacteroidota</taxon>
        <taxon>Cytophagia</taxon>
        <taxon>Cytophagales</taxon>
        <taxon>Cyclobacteriaceae</taxon>
        <taxon>Algoriphagus</taxon>
    </lineage>
</organism>
<dbReference type="OrthoDB" id="9765926at2"/>
<dbReference type="RefSeq" id="WP_103925922.1">
    <property type="nucleotide sequence ID" value="NZ_FNVR01000024.1"/>
</dbReference>
<evidence type="ECO:0000313" key="1">
    <source>
        <dbReference type="EMBL" id="SEG30864.1"/>
    </source>
</evidence>
<proteinExistence type="predicted"/>
<accession>A0A1H5Z3W8</accession>
<dbReference type="EMBL" id="FNVR01000024">
    <property type="protein sequence ID" value="SEG30864.1"/>
    <property type="molecule type" value="Genomic_DNA"/>
</dbReference>